<feature type="domain" description="Amine oxidase" evidence="3">
    <location>
        <begin position="50"/>
        <end position="486"/>
    </location>
</feature>
<dbReference type="Gene3D" id="3.90.660.10">
    <property type="match status" value="1"/>
</dbReference>
<dbReference type="OrthoDB" id="5046242at2759"/>
<dbReference type="AlphaFoldDB" id="A0A8B8CXT9"/>
<dbReference type="PANTHER" id="PTHR10742">
    <property type="entry name" value="FLAVIN MONOAMINE OXIDASE"/>
    <property type="match status" value="1"/>
</dbReference>
<dbReference type="InterPro" id="IPR050281">
    <property type="entry name" value="Flavin_monoamine_oxidase"/>
</dbReference>
<evidence type="ECO:0000256" key="2">
    <source>
        <dbReference type="SAM" id="SignalP"/>
    </source>
</evidence>
<dbReference type="PANTHER" id="PTHR10742:SF410">
    <property type="entry name" value="LYSINE-SPECIFIC HISTONE DEMETHYLASE 2"/>
    <property type="match status" value="1"/>
</dbReference>
<dbReference type="Gene3D" id="3.50.50.60">
    <property type="entry name" value="FAD/NAD(P)-binding domain"/>
    <property type="match status" value="1"/>
</dbReference>
<accession>A0A8B8CXT9</accession>
<sequence length="564" mass="63440">MVDKMKKDKAPKLMILLLCTVINSHKVEAKISVSPGIETPKDVIVVGGGLAGMATARKLTNAPEKYAVKVLEARKDRYGGRVFTDRQQYGVRGVEGDMGPSFLNSGVPNNPLLELTQSLEVTVESTGSVQLYVPHLNKVFNAEETKHIYSEFLKMVQTAVGKAFEKGVDLPLPDAVLAELPLFKTDVDKSILAGLITSHNSLSEKEFSTMMFRPEKDFGWNKVVVDGFDQIVDGIVSGMEGEFPILIELEAIVRQITYDKKTKKYKVRTFDRQQYEADFVIVAVPLGVLQKGEIVFGEPQKNSSTSVANMPENWHNTIRNKIGVNFANKLVVEFDEVFWPTDVGVFTMPADKEEESGLLQTWVNLHRLIDKPILMGSVGGPIAAAFEEWSDEEVKAKVKTVLEKFFGPQVQNRTIKQLKRSAWQGDENTIGVNSFPKVGTTAEDMKILSEPRCPGLFFAGEYTIVEHMNTAHGAYLSGIRAAEQVMSGYCQKQEERKKEEKKKKRKKSEKGKKEEESDDEEEEEEEEEETDSDEEKKPPKPKKSKERIILSEERRKKAQERDEL</sequence>
<name>A0A8B8CXT9_CRAVI</name>
<keyword evidence="4" id="KW-1185">Reference proteome</keyword>
<reference evidence="4" key="1">
    <citation type="submission" date="2024-06" db="UniProtKB">
        <authorList>
            <consortium name="RefSeq"/>
        </authorList>
    </citation>
    <scope>NUCLEOTIDE SEQUENCE [LARGE SCALE GENOMIC DNA]</scope>
</reference>
<dbReference type="RefSeq" id="XP_022320054.1">
    <property type="nucleotide sequence ID" value="XM_022464346.1"/>
</dbReference>
<dbReference type="GeneID" id="111122529"/>
<organism evidence="4 5">
    <name type="scientific">Crassostrea virginica</name>
    <name type="common">Eastern oyster</name>
    <dbReference type="NCBI Taxonomy" id="6565"/>
    <lineage>
        <taxon>Eukaryota</taxon>
        <taxon>Metazoa</taxon>
        <taxon>Spiralia</taxon>
        <taxon>Lophotrochozoa</taxon>
        <taxon>Mollusca</taxon>
        <taxon>Bivalvia</taxon>
        <taxon>Autobranchia</taxon>
        <taxon>Pteriomorphia</taxon>
        <taxon>Ostreida</taxon>
        <taxon>Ostreoidea</taxon>
        <taxon>Ostreidae</taxon>
        <taxon>Crassostrea</taxon>
    </lineage>
</organism>
<proteinExistence type="predicted"/>
<dbReference type="Pfam" id="PF01593">
    <property type="entry name" value="Amino_oxidase"/>
    <property type="match status" value="1"/>
</dbReference>
<dbReference type="SUPFAM" id="SSF51905">
    <property type="entry name" value="FAD/NAD(P)-binding domain"/>
    <property type="match status" value="1"/>
</dbReference>
<evidence type="ECO:0000313" key="5">
    <source>
        <dbReference type="RefSeq" id="XP_022320054.1"/>
    </source>
</evidence>
<dbReference type="Proteomes" id="UP000694844">
    <property type="component" value="Chromosome 1"/>
</dbReference>
<evidence type="ECO:0000256" key="1">
    <source>
        <dbReference type="SAM" id="MobiDB-lite"/>
    </source>
</evidence>
<dbReference type="SUPFAM" id="SSF54373">
    <property type="entry name" value="FAD-linked reductases, C-terminal domain"/>
    <property type="match status" value="1"/>
</dbReference>
<feature type="compositionally biased region" description="Acidic residues" evidence="1">
    <location>
        <begin position="516"/>
        <end position="533"/>
    </location>
</feature>
<feature type="chain" id="PRO_5034160380" evidence="2">
    <location>
        <begin position="30"/>
        <end position="564"/>
    </location>
</feature>
<gene>
    <name evidence="5" type="primary">LOC111122529</name>
</gene>
<dbReference type="InterPro" id="IPR036188">
    <property type="entry name" value="FAD/NAD-bd_sf"/>
</dbReference>
<protein>
    <submittedName>
        <fullName evidence="5">Probable polyamine oxidase 4</fullName>
    </submittedName>
</protein>
<dbReference type="KEGG" id="cvn:111122529"/>
<dbReference type="GO" id="GO:0016491">
    <property type="term" value="F:oxidoreductase activity"/>
    <property type="evidence" value="ECO:0007669"/>
    <property type="project" value="InterPro"/>
</dbReference>
<evidence type="ECO:0000259" key="3">
    <source>
        <dbReference type="Pfam" id="PF01593"/>
    </source>
</evidence>
<feature type="signal peptide" evidence="2">
    <location>
        <begin position="1"/>
        <end position="29"/>
    </location>
</feature>
<feature type="compositionally biased region" description="Basic residues" evidence="1">
    <location>
        <begin position="499"/>
        <end position="510"/>
    </location>
</feature>
<feature type="compositionally biased region" description="Basic and acidic residues" evidence="1">
    <location>
        <begin position="546"/>
        <end position="564"/>
    </location>
</feature>
<reference evidence="5" key="2">
    <citation type="submission" date="2025-08" db="UniProtKB">
        <authorList>
            <consortium name="RefSeq"/>
        </authorList>
    </citation>
    <scope>IDENTIFICATION</scope>
    <source>
        <tissue evidence="5">Whole sample</tissue>
    </source>
</reference>
<evidence type="ECO:0000313" key="4">
    <source>
        <dbReference type="Proteomes" id="UP000694844"/>
    </source>
</evidence>
<keyword evidence="2" id="KW-0732">Signal</keyword>
<dbReference type="InterPro" id="IPR002937">
    <property type="entry name" value="Amino_oxidase"/>
</dbReference>
<feature type="region of interest" description="Disordered" evidence="1">
    <location>
        <begin position="490"/>
        <end position="564"/>
    </location>
</feature>